<name>A0A2W7RHS1_9BACT</name>
<evidence type="ECO:0000259" key="1">
    <source>
        <dbReference type="PROSITE" id="PS51163"/>
    </source>
</evidence>
<dbReference type="GO" id="GO:0003725">
    <property type="term" value="F:double-stranded RNA binding"/>
    <property type="evidence" value="ECO:0007669"/>
    <property type="project" value="InterPro"/>
</dbReference>
<comment type="caution">
    <text evidence="2">The sequence shown here is derived from an EMBL/GenBank/DDBJ whole genome shotgun (WGS) entry which is preliminary data.</text>
</comment>
<evidence type="ECO:0000313" key="3">
    <source>
        <dbReference type="EMBL" id="TXD78242.1"/>
    </source>
</evidence>
<dbReference type="Proteomes" id="UP000249115">
    <property type="component" value="Unassembled WGS sequence"/>
</dbReference>
<reference evidence="3 5" key="2">
    <citation type="submission" date="2019-08" db="EMBL/GenBank/DDBJ databases">
        <title>Genome of Algoriphagus ratkowskyi IC026.</title>
        <authorList>
            <person name="Bowman J.P."/>
        </authorList>
    </citation>
    <scope>NUCLEOTIDE SEQUENCE [LARGE SCALE GENOMIC DNA]</scope>
    <source>
        <strain evidence="3 5">IC026</strain>
    </source>
</reference>
<dbReference type="OrthoDB" id="9814580at2"/>
<dbReference type="Proteomes" id="UP000321927">
    <property type="component" value="Unassembled WGS sequence"/>
</dbReference>
<dbReference type="RefSeq" id="WP_086500526.1">
    <property type="nucleotide sequence ID" value="NZ_MSSV01000004.1"/>
</dbReference>
<dbReference type="InterPro" id="IPR017945">
    <property type="entry name" value="DHBP_synth_RibB-like_a/b_dom"/>
</dbReference>
<reference evidence="2 4" key="1">
    <citation type="submission" date="2018-06" db="EMBL/GenBank/DDBJ databases">
        <title>Genomic Encyclopedia of Archaeal and Bacterial Type Strains, Phase II (KMG-II): from individual species to whole genera.</title>
        <authorList>
            <person name="Goeker M."/>
        </authorList>
    </citation>
    <scope>NUCLEOTIDE SEQUENCE [LARGE SCALE GENOMIC DNA]</scope>
    <source>
        <strain evidence="2 4">DSM 22686</strain>
    </source>
</reference>
<evidence type="ECO:0000313" key="2">
    <source>
        <dbReference type="EMBL" id="PZX60433.1"/>
    </source>
</evidence>
<dbReference type="PROSITE" id="PS51163">
    <property type="entry name" value="YRDC"/>
    <property type="match status" value="1"/>
</dbReference>
<dbReference type="PANTHER" id="PTHR42828:SF3">
    <property type="entry name" value="THREONYLCARBAMOYL-AMP SYNTHASE"/>
    <property type="match status" value="1"/>
</dbReference>
<dbReference type="Pfam" id="PF01300">
    <property type="entry name" value="Sua5_yciO_yrdC"/>
    <property type="match status" value="1"/>
</dbReference>
<dbReference type="EMBL" id="QKZU01000002">
    <property type="protein sequence ID" value="PZX60433.1"/>
    <property type="molecule type" value="Genomic_DNA"/>
</dbReference>
<dbReference type="PANTHER" id="PTHR42828">
    <property type="entry name" value="DHBP SYNTHASE RIBB-LIKE ALPHA/BETA DOMAIN-CONTAINING PROTEIN"/>
    <property type="match status" value="1"/>
</dbReference>
<keyword evidence="5" id="KW-1185">Reference proteome</keyword>
<dbReference type="InterPro" id="IPR006070">
    <property type="entry name" value="Sua5-like_dom"/>
</dbReference>
<proteinExistence type="predicted"/>
<dbReference type="EMBL" id="VORV01000005">
    <property type="protein sequence ID" value="TXD78242.1"/>
    <property type="molecule type" value="Genomic_DNA"/>
</dbReference>
<evidence type="ECO:0000313" key="5">
    <source>
        <dbReference type="Proteomes" id="UP000321927"/>
    </source>
</evidence>
<dbReference type="SUPFAM" id="SSF55821">
    <property type="entry name" value="YrdC/RibB"/>
    <property type="match status" value="1"/>
</dbReference>
<protein>
    <submittedName>
        <fullName evidence="3">Threonylcarbamoyl-AMP synthase</fullName>
    </submittedName>
    <submittedName>
        <fullName evidence="2">tRNA threonylcarbamoyl adenosine modification protein (Sua5/YciO/YrdC/YwlC family)</fullName>
    </submittedName>
</protein>
<feature type="domain" description="YrdC-like" evidence="1">
    <location>
        <begin position="15"/>
        <end position="203"/>
    </location>
</feature>
<dbReference type="InterPro" id="IPR052532">
    <property type="entry name" value="SUA5_domain"/>
</dbReference>
<evidence type="ECO:0000313" key="4">
    <source>
        <dbReference type="Proteomes" id="UP000249115"/>
    </source>
</evidence>
<dbReference type="Gene3D" id="3.90.870.10">
    <property type="entry name" value="DHBP synthase"/>
    <property type="match status" value="1"/>
</dbReference>
<sequence length="209" mass="23558">MAAELIRLYEENPDPDKIRQIAHTLRDGGVVIYPTDTVYGMGCDIMNLRAVERICKIKGINPKKHNFSIICADLSNISQFTKMISKPVFKMMKKGLPGPFTFILDASHQVPKILHSKKKTVGIRVPDHNVPRMLVEELGHPILTTSINDEDEVIEYSTDPELIFEKYQHLVDIVIDGGYGQNVGSTILDCTRDEIEVLREGLGKLEDLE</sequence>
<gene>
    <name evidence="3" type="ORF">ESW18_09395</name>
    <name evidence="2" type="ORF">LV84_00712</name>
</gene>
<dbReference type="AlphaFoldDB" id="A0A2W7RHS1"/>
<organism evidence="2 4">
    <name type="scientific">Algoriphagus ratkowskyi</name>
    <dbReference type="NCBI Taxonomy" id="57028"/>
    <lineage>
        <taxon>Bacteria</taxon>
        <taxon>Pseudomonadati</taxon>
        <taxon>Bacteroidota</taxon>
        <taxon>Cytophagia</taxon>
        <taxon>Cytophagales</taxon>
        <taxon>Cyclobacteriaceae</taxon>
        <taxon>Algoriphagus</taxon>
    </lineage>
</organism>
<accession>A0A2W7RHS1</accession>
<dbReference type="NCBIfam" id="TIGR00057">
    <property type="entry name" value="L-threonylcarbamoyladenylate synthase"/>
    <property type="match status" value="1"/>
</dbReference>